<dbReference type="Pfam" id="PF07004">
    <property type="entry name" value="SHIPPO-rpt"/>
    <property type="match status" value="3"/>
</dbReference>
<proteinExistence type="predicted"/>
<reference evidence="3" key="2">
    <citation type="submission" date="2023-11" db="UniProtKB">
        <authorList>
            <consortium name="WormBaseParasite"/>
        </authorList>
    </citation>
    <scope>IDENTIFICATION</scope>
</reference>
<keyword evidence="2" id="KW-1185">Reference proteome</keyword>
<dbReference type="GO" id="GO:0005856">
    <property type="term" value="C:cytoskeleton"/>
    <property type="evidence" value="ECO:0007669"/>
    <property type="project" value="TreeGrafter"/>
</dbReference>
<dbReference type="PANTHER" id="PTHR21580">
    <property type="entry name" value="SHIPPO-1-RELATED"/>
    <property type="match status" value="1"/>
</dbReference>
<dbReference type="Proteomes" id="UP000050795">
    <property type="component" value="Unassembled WGS sequence"/>
</dbReference>
<accession>A0AA85J4D7</accession>
<name>A0AA85J4D7_TRIRE</name>
<dbReference type="WBParaSite" id="TREG1_129640.1">
    <property type="protein sequence ID" value="TREG1_129640.1"/>
    <property type="gene ID" value="TREG1_129640"/>
</dbReference>
<evidence type="ECO:0000313" key="3">
    <source>
        <dbReference type="WBParaSite" id="TREG1_129640.1"/>
    </source>
</evidence>
<evidence type="ECO:0000256" key="1">
    <source>
        <dbReference type="SAM" id="MobiDB-lite"/>
    </source>
</evidence>
<dbReference type="PANTHER" id="PTHR21580:SF28">
    <property type="entry name" value="BOREALIN N-TERMINAL DOMAIN-CONTAINING PROTEIN-RELATED"/>
    <property type="match status" value="1"/>
</dbReference>
<feature type="region of interest" description="Disordered" evidence="1">
    <location>
        <begin position="131"/>
        <end position="153"/>
    </location>
</feature>
<sequence length="177" mass="19224">MTDLGYKYTKPRVPIGAMYTSPGPIYMLPTLIGEKNHDTRSTHPKAPAYSLGKPLEELTVERSPGPAAYAQNSKLSNTGEAYSPKYTITGIQKPLKLGQRPGPADYDVQPAKKVVFPGIPAYPMGTRLKELKTDDKPAPNAYSLPPPSTQSDIVTAPKYTMAGRQDGFIITKVSSEK</sequence>
<organism evidence="2 3">
    <name type="scientific">Trichobilharzia regenti</name>
    <name type="common">Nasal bird schistosome</name>
    <dbReference type="NCBI Taxonomy" id="157069"/>
    <lineage>
        <taxon>Eukaryota</taxon>
        <taxon>Metazoa</taxon>
        <taxon>Spiralia</taxon>
        <taxon>Lophotrochozoa</taxon>
        <taxon>Platyhelminthes</taxon>
        <taxon>Trematoda</taxon>
        <taxon>Digenea</taxon>
        <taxon>Strigeidida</taxon>
        <taxon>Schistosomatoidea</taxon>
        <taxon>Schistosomatidae</taxon>
        <taxon>Trichobilharzia</taxon>
    </lineage>
</organism>
<dbReference type="InterPro" id="IPR010736">
    <property type="entry name" value="SHIPPO-rpt"/>
</dbReference>
<evidence type="ECO:0000313" key="2">
    <source>
        <dbReference type="Proteomes" id="UP000050795"/>
    </source>
</evidence>
<reference evidence="2" key="1">
    <citation type="submission" date="2022-06" db="EMBL/GenBank/DDBJ databases">
        <authorList>
            <person name="Berger JAMES D."/>
            <person name="Berger JAMES D."/>
        </authorList>
    </citation>
    <scope>NUCLEOTIDE SEQUENCE [LARGE SCALE GENOMIC DNA]</scope>
</reference>
<protein>
    <recommendedName>
        <fullName evidence="4">Outer dense fiber protein 3</fullName>
    </recommendedName>
</protein>
<dbReference type="AlphaFoldDB" id="A0AA85J4D7"/>
<evidence type="ECO:0008006" key="4">
    <source>
        <dbReference type="Google" id="ProtNLM"/>
    </source>
</evidence>
<dbReference type="InterPro" id="IPR051291">
    <property type="entry name" value="CIMAP"/>
</dbReference>